<dbReference type="Gene3D" id="3.40.50.620">
    <property type="entry name" value="HUPs"/>
    <property type="match status" value="1"/>
</dbReference>
<dbReference type="SUPFAM" id="SSF52402">
    <property type="entry name" value="Adenine nucleotide alpha hydrolases-like"/>
    <property type="match status" value="1"/>
</dbReference>
<reference evidence="4 5" key="1">
    <citation type="journal article" date="2012" name="J. Bacteriol.">
        <title>Complete Genome Sequence of the Thermophilic, Piezophilic, Heterotrophic Bacterium Marinitoga piezophila KA3.</title>
        <authorList>
            <person name="Lucas S."/>
            <person name="Han J."/>
            <person name="Lapidus A."/>
            <person name="Cheng J.F."/>
            <person name="Goodwin L.A."/>
            <person name="Pitluck S."/>
            <person name="Peters L."/>
            <person name="Mikhailova N."/>
            <person name="Teshima H."/>
            <person name="Detter J.C."/>
            <person name="Han C."/>
            <person name="Tapia R."/>
            <person name="Land M."/>
            <person name="Hauser L."/>
            <person name="Kyrpides N.C."/>
            <person name="Ivanova N."/>
            <person name="Pagani I."/>
            <person name="Vannier P."/>
            <person name="Oger P."/>
            <person name="Bartlett D.H."/>
            <person name="Noll K.M."/>
            <person name="Woyke T."/>
            <person name="Jebbar M."/>
        </authorList>
    </citation>
    <scope>NUCLEOTIDE SEQUENCE [LARGE SCALE GENOMIC DNA]</scope>
    <source>
        <strain evidence="5">DSM 14283 / JCM 11233 / KA3</strain>
    </source>
</reference>
<dbReference type="PANTHER" id="PTHR43284">
    <property type="entry name" value="ASPARAGINE SYNTHETASE (GLUTAMINE-HYDROLYZING)"/>
    <property type="match status" value="1"/>
</dbReference>
<dbReference type="Pfam" id="PF06508">
    <property type="entry name" value="QueC"/>
    <property type="match status" value="1"/>
</dbReference>
<name>H2J2X2_MARPK</name>
<protein>
    <recommendedName>
        <fullName evidence="2">asparagine synthase (glutamine-hydrolyzing)</fullName>
        <ecNumber evidence="2">6.3.5.4</ecNumber>
    </recommendedName>
</protein>
<comment type="pathway">
    <text evidence="1">Amino-acid biosynthesis; L-asparagine biosynthesis; L-asparagine from L-aspartate (L-Gln route): step 1/1.</text>
</comment>
<dbReference type="EMBL" id="CP003257">
    <property type="protein sequence ID" value="AEX85663.1"/>
    <property type="molecule type" value="Genomic_DNA"/>
</dbReference>
<comment type="catalytic activity">
    <reaction evidence="3">
        <text>L-aspartate + L-glutamine + ATP + H2O = L-asparagine + L-glutamate + AMP + diphosphate + H(+)</text>
        <dbReference type="Rhea" id="RHEA:12228"/>
        <dbReference type="ChEBI" id="CHEBI:15377"/>
        <dbReference type="ChEBI" id="CHEBI:15378"/>
        <dbReference type="ChEBI" id="CHEBI:29985"/>
        <dbReference type="ChEBI" id="CHEBI:29991"/>
        <dbReference type="ChEBI" id="CHEBI:30616"/>
        <dbReference type="ChEBI" id="CHEBI:33019"/>
        <dbReference type="ChEBI" id="CHEBI:58048"/>
        <dbReference type="ChEBI" id="CHEBI:58359"/>
        <dbReference type="ChEBI" id="CHEBI:456215"/>
        <dbReference type="EC" id="6.3.5.4"/>
    </reaction>
</comment>
<proteinExistence type="predicted"/>
<accession>H2J2X2</accession>
<dbReference type="AlphaFoldDB" id="H2J2X2"/>
<dbReference type="InterPro" id="IPR051786">
    <property type="entry name" value="ASN_synthetase/amidase"/>
</dbReference>
<evidence type="ECO:0000256" key="1">
    <source>
        <dbReference type="ARBA" id="ARBA00005187"/>
    </source>
</evidence>
<evidence type="ECO:0000313" key="4">
    <source>
        <dbReference type="EMBL" id="AEX85663.1"/>
    </source>
</evidence>
<evidence type="ECO:0000313" key="5">
    <source>
        <dbReference type="Proteomes" id="UP000007161"/>
    </source>
</evidence>
<reference evidence="5" key="2">
    <citation type="submission" date="2012-01" db="EMBL/GenBank/DDBJ databases">
        <title>Complete sequence of chromosome of Marinitoga piezophila KA3.</title>
        <authorList>
            <person name="Lucas S."/>
            <person name="Han J."/>
            <person name="Lapidus A."/>
            <person name="Cheng J.-F."/>
            <person name="Goodwin L."/>
            <person name="Pitluck S."/>
            <person name="Peters L."/>
            <person name="Mikhailova N."/>
            <person name="Teshima H."/>
            <person name="Detter J.C."/>
            <person name="Han C."/>
            <person name="Tapia R."/>
            <person name="Land M."/>
            <person name="Hauser L."/>
            <person name="Kyrpides N."/>
            <person name="Ivanova N."/>
            <person name="Pagani I."/>
            <person name="Jebbar M."/>
            <person name="Vannier P."/>
            <person name="Oger P."/>
            <person name="Cario A."/>
            <person name="Bartlett D."/>
            <person name="Noll K.M."/>
            <person name="Woyke T."/>
        </authorList>
    </citation>
    <scope>NUCLEOTIDE SEQUENCE [LARGE SCALE GENOMIC DNA]</scope>
    <source>
        <strain evidence="5">DSM 14283 / JCM 11233 / KA3</strain>
    </source>
</reference>
<dbReference type="InterPro" id="IPR014729">
    <property type="entry name" value="Rossmann-like_a/b/a_fold"/>
</dbReference>
<dbReference type="OrthoDB" id="693367at2"/>
<sequence length="478" mass="56705">MKDISFRFSKSFSRLQNKIFYNYGFFDEPIVEIYDDYIIFKGNAVRSVPLFFIVLPDKIILTDRINKNYKVSLNNDFLDELRHFKYTLGNDTIWNNVFQLLPGQVLKVWKSGEYELFTDYVFRNENKVKKTPKELIEILYKIFESFFNRIESDKKILIPLSGGFDSRIIAFMIKEFGFENRAFAFCYGQKNAEEVNVSKNVAKRLGLDWYFIEYNEQFINDIIFSDLFNKYIDFYKAFGVTPHIQDLFSLVWLKDNGLLNSGDVVIPGHSGDFLAGSRLVYTKNINSLSSLKKAILGYHVQIFRIKKDVKIHLENRIDEIHKNFDMGYSDIFEIFDWQERQSKYIANSVRNYEFFDLNWFLPLWEKSLFDFFSSLDNSQRFHEKLYRESLNLLFTKYDIDIKTSDTGTSKSRETLKKFVSPEMIIFAKRIEAILKNKGNKHNLYGIFDFGKIENSENRYIEIVGHITELLINSLRREE</sequence>
<dbReference type="PANTHER" id="PTHR43284:SF1">
    <property type="entry name" value="ASPARAGINE SYNTHETASE"/>
    <property type="match status" value="1"/>
</dbReference>
<gene>
    <name evidence="4" type="ordered locus">Marpi_1259</name>
</gene>
<dbReference type="eggNOG" id="COG0367">
    <property type="taxonomic scope" value="Bacteria"/>
</dbReference>
<dbReference type="RefSeq" id="WP_014296734.1">
    <property type="nucleotide sequence ID" value="NC_016751.1"/>
</dbReference>
<dbReference type="KEGG" id="mpz:Marpi_1259"/>
<evidence type="ECO:0000256" key="3">
    <source>
        <dbReference type="ARBA" id="ARBA00048741"/>
    </source>
</evidence>
<dbReference type="GO" id="GO:0004066">
    <property type="term" value="F:asparagine synthase (glutamine-hydrolyzing) activity"/>
    <property type="evidence" value="ECO:0007669"/>
    <property type="project" value="UniProtKB-EC"/>
</dbReference>
<organism evidence="4 5">
    <name type="scientific">Marinitoga piezophila (strain DSM 14283 / JCM 11233 / KA3)</name>
    <dbReference type="NCBI Taxonomy" id="443254"/>
    <lineage>
        <taxon>Bacteria</taxon>
        <taxon>Thermotogati</taxon>
        <taxon>Thermotogota</taxon>
        <taxon>Thermotogae</taxon>
        <taxon>Petrotogales</taxon>
        <taxon>Petrotogaceae</taxon>
        <taxon>Marinitoga</taxon>
    </lineage>
</organism>
<evidence type="ECO:0000256" key="2">
    <source>
        <dbReference type="ARBA" id="ARBA00012737"/>
    </source>
</evidence>
<dbReference type="InterPro" id="IPR018317">
    <property type="entry name" value="QueC"/>
</dbReference>
<dbReference type="STRING" id="443254.Marpi_1259"/>
<dbReference type="HOGENOM" id="CLU_034196_0_0_0"/>
<keyword evidence="5" id="KW-1185">Reference proteome</keyword>
<dbReference type="EC" id="6.3.5.4" evidence="2"/>
<dbReference type="Proteomes" id="UP000007161">
    <property type="component" value="Chromosome"/>
</dbReference>